<evidence type="ECO:0000256" key="8">
    <source>
        <dbReference type="ARBA" id="ARBA00022927"/>
    </source>
</evidence>
<evidence type="ECO:0000256" key="13">
    <source>
        <dbReference type="RuleBase" id="RU364091"/>
    </source>
</evidence>
<name>A0A1I1UU17_PSEOC</name>
<feature type="compositionally biased region" description="Basic and acidic residues" evidence="14">
    <location>
        <begin position="7"/>
        <end position="28"/>
    </location>
</feature>
<comment type="subcellular location">
    <subcellularLocation>
        <location evidence="1">Cell membrane</location>
        <topology evidence="1">Multi-pass membrane protein</topology>
    </subcellularLocation>
</comment>
<dbReference type="FunFam" id="3.40.1690.10:FF:000001">
    <property type="entry name" value="Flagellar biosynthetic protein FlhB"/>
    <property type="match status" value="1"/>
</dbReference>
<dbReference type="Gene3D" id="6.10.250.2080">
    <property type="match status" value="1"/>
</dbReference>
<evidence type="ECO:0000256" key="10">
    <source>
        <dbReference type="ARBA" id="ARBA00023136"/>
    </source>
</evidence>
<dbReference type="PANTHER" id="PTHR30531">
    <property type="entry name" value="FLAGELLAR BIOSYNTHETIC PROTEIN FLHB"/>
    <property type="match status" value="1"/>
</dbReference>
<accession>A0A1I1UU17</accession>
<dbReference type="InterPro" id="IPR006135">
    <property type="entry name" value="T3SS_substrate_exporter"/>
</dbReference>
<evidence type="ECO:0000256" key="2">
    <source>
        <dbReference type="ARBA" id="ARBA00010690"/>
    </source>
</evidence>
<evidence type="ECO:0000256" key="4">
    <source>
        <dbReference type="ARBA" id="ARBA00022448"/>
    </source>
</evidence>
<dbReference type="NCBIfam" id="TIGR00328">
    <property type="entry name" value="flhB"/>
    <property type="match status" value="1"/>
</dbReference>
<proteinExistence type="inferred from homology"/>
<keyword evidence="6 13" id="KW-0812">Transmembrane</keyword>
<evidence type="ECO:0000256" key="6">
    <source>
        <dbReference type="ARBA" id="ARBA00022692"/>
    </source>
</evidence>
<keyword evidence="15" id="KW-0966">Cell projection</keyword>
<evidence type="ECO:0000256" key="3">
    <source>
        <dbReference type="ARBA" id="ARBA00021622"/>
    </source>
</evidence>
<sequence length="378" mass="41776">MAESESGADKSEEPTEKRRRESREKGQIARSKELNTFAIMLAGTGGLLATGGSIGNAMLEIMRGNFSLPREILMDERNMALWLAASGQLALDALLPLLVVLLVMSIVGPIALGGWLFSAKAMAPKFSRMNPLSGLKRMFSMKALIELLKALAKFIVILLVALVVLSKDRADLLAIANEPIESAIMHSAQVVGWSALWMSFGLILIAAVDVPFQLWDNKQKLMMTKQEVKDEYKDSEGKPEVKQRIRQLQHQMTQQRMMQAVPQADVVITNPTHFAVALKYDPQTGQAPMLLAKGGDFTALKIREIATEHNVLILESPALARSIYHTTELDQEIPAGLYLAVAQVLAYVYQIRQFQAGKGKRPAPLKDLPIPPDLRRDE</sequence>
<keyword evidence="10 13" id="KW-0472">Membrane</keyword>
<keyword evidence="8 13" id="KW-0653">Protein transport</keyword>
<feature type="transmembrane region" description="Helical" evidence="13">
    <location>
        <begin position="106"/>
        <end position="123"/>
    </location>
</feature>
<evidence type="ECO:0000313" key="16">
    <source>
        <dbReference type="Proteomes" id="UP000243950"/>
    </source>
</evidence>
<keyword evidence="5 13" id="KW-1003">Cell membrane</keyword>
<feature type="transmembrane region" description="Helical" evidence="13">
    <location>
        <begin position="144"/>
        <end position="165"/>
    </location>
</feature>
<evidence type="ECO:0000256" key="9">
    <source>
        <dbReference type="ARBA" id="ARBA00022989"/>
    </source>
</evidence>
<dbReference type="AlphaFoldDB" id="A0A1I1UU17"/>
<comment type="function">
    <text evidence="12 13">Required for formation of the rod structure in the basal body of the flagellar apparatus. Together with FliI and FliH, may constitute the export apparatus of flagellin.</text>
</comment>
<organism evidence="15 16">
    <name type="scientific">Pseudomonas straminea</name>
    <dbReference type="NCBI Taxonomy" id="47882"/>
    <lineage>
        <taxon>Bacteria</taxon>
        <taxon>Pseudomonadati</taxon>
        <taxon>Pseudomonadota</taxon>
        <taxon>Gammaproteobacteria</taxon>
        <taxon>Pseudomonadales</taxon>
        <taxon>Pseudomonadaceae</taxon>
        <taxon>Phytopseudomonas</taxon>
    </lineage>
</organism>
<feature type="region of interest" description="Disordered" evidence="14">
    <location>
        <begin position="1"/>
        <end position="28"/>
    </location>
</feature>
<evidence type="ECO:0000256" key="7">
    <source>
        <dbReference type="ARBA" id="ARBA00022795"/>
    </source>
</evidence>
<feature type="transmembrane region" description="Helical" evidence="13">
    <location>
        <begin position="37"/>
        <end position="59"/>
    </location>
</feature>
<keyword evidence="11 13" id="KW-1006">Bacterial flagellum protein export</keyword>
<evidence type="ECO:0000313" key="15">
    <source>
        <dbReference type="EMBL" id="SFD73158.1"/>
    </source>
</evidence>
<gene>
    <name evidence="13" type="primary">flhB</name>
    <name evidence="15" type="ORF">SAMN05216372_103530</name>
</gene>
<dbReference type="RefSeq" id="WP_093503448.1">
    <property type="nucleotide sequence ID" value="NZ_BSSG01000004.1"/>
</dbReference>
<feature type="region of interest" description="Disordered" evidence="14">
    <location>
        <begin position="359"/>
        <end position="378"/>
    </location>
</feature>
<evidence type="ECO:0000256" key="5">
    <source>
        <dbReference type="ARBA" id="ARBA00022475"/>
    </source>
</evidence>
<dbReference type="PANTHER" id="PTHR30531:SF12">
    <property type="entry name" value="FLAGELLAR BIOSYNTHETIC PROTEIN FLHB"/>
    <property type="match status" value="1"/>
</dbReference>
<dbReference type="Pfam" id="PF01312">
    <property type="entry name" value="Bac_export_2"/>
    <property type="match status" value="1"/>
</dbReference>
<keyword evidence="4 13" id="KW-0813">Transport</keyword>
<dbReference type="PRINTS" id="PR00950">
    <property type="entry name" value="TYPE3IMSPROT"/>
</dbReference>
<keyword evidence="15" id="KW-0282">Flagellum</keyword>
<keyword evidence="16" id="KW-1185">Reference proteome</keyword>
<dbReference type="EMBL" id="FOMO01000003">
    <property type="protein sequence ID" value="SFD73158.1"/>
    <property type="molecule type" value="Genomic_DNA"/>
</dbReference>
<evidence type="ECO:0000256" key="12">
    <source>
        <dbReference type="ARBA" id="ARBA00025078"/>
    </source>
</evidence>
<evidence type="ECO:0000256" key="14">
    <source>
        <dbReference type="SAM" id="MobiDB-lite"/>
    </source>
</evidence>
<reference evidence="16" key="1">
    <citation type="submission" date="2016-10" db="EMBL/GenBank/DDBJ databases">
        <authorList>
            <person name="Varghese N."/>
            <person name="Submissions S."/>
        </authorList>
    </citation>
    <scope>NUCLEOTIDE SEQUENCE [LARGE SCALE GENOMIC DNA]</scope>
    <source>
        <strain evidence="16">JCM 2783</strain>
    </source>
</reference>
<feature type="transmembrane region" description="Helical" evidence="13">
    <location>
        <begin position="195"/>
        <end position="215"/>
    </location>
</feature>
<keyword evidence="7 13" id="KW-1005">Bacterial flagellum biogenesis</keyword>
<dbReference type="InterPro" id="IPR006136">
    <property type="entry name" value="FlhB"/>
</dbReference>
<dbReference type="GO" id="GO:0009306">
    <property type="term" value="P:protein secretion"/>
    <property type="evidence" value="ECO:0007669"/>
    <property type="project" value="InterPro"/>
</dbReference>
<evidence type="ECO:0000256" key="11">
    <source>
        <dbReference type="ARBA" id="ARBA00023225"/>
    </source>
</evidence>
<keyword evidence="9 13" id="KW-1133">Transmembrane helix</keyword>
<dbReference type="GO" id="GO:0005886">
    <property type="term" value="C:plasma membrane"/>
    <property type="evidence" value="ECO:0007669"/>
    <property type="project" value="UniProtKB-SubCell"/>
</dbReference>
<dbReference type="GO" id="GO:0044780">
    <property type="term" value="P:bacterial-type flagellum assembly"/>
    <property type="evidence" value="ECO:0007669"/>
    <property type="project" value="InterPro"/>
</dbReference>
<keyword evidence="15" id="KW-0969">Cilium</keyword>
<comment type="similarity">
    <text evidence="2 13">Belongs to the type III secretion exporter family.</text>
</comment>
<dbReference type="InterPro" id="IPR029025">
    <property type="entry name" value="T3SS_substrate_exporter_C"/>
</dbReference>
<dbReference type="Gene3D" id="3.40.1690.10">
    <property type="entry name" value="secretion proteins EscU"/>
    <property type="match status" value="1"/>
</dbReference>
<dbReference type="SUPFAM" id="SSF160544">
    <property type="entry name" value="EscU C-terminal domain-like"/>
    <property type="match status" value="1"/>
</dbReference>
<dbReference type="Proteomes" id="UP000243950">
    <property type="component" value="Unassembled WGS sequence"/>
</dbReference>
<protein>
    <recommendedName>
        <fullName evidence="3 13">Flagellar biosynthetic protein FlhB</fullName>
    </recommendedName>
</protein>
<evidence type="ECO:0000256" key="1">
    <source>
        <dbReference type="ARBA" id="ARBA00004651"/>
    </source>
</evidence>